<evidence type="ECO:0000313" key="2">
    <source>
        <dbReference type="Proteomes" id="UP000613002"/>
    </source>
</evidence>
<name>A0AA89SU81_9BACL</name>
<proteinExistence type="predicted"/>
<sequence>MHKFVHTCASTRKVIFVSEAENDRKSVLQQQYLCMLQGTDGFKAGNMKRFIVSDPKYNQSF</sequence>
<dbReference type="Proteomes" id="UP000613002">
    <property type="component" value="Unassembled WGS sequence"/>
</dbReference>
<organism evidence="1 2">
    <name type="scientific">Parageobacillus toebii NBRC 107807</name>
    <dbReference type="NCBI Taxonomy" id="1223503"/>
    <lineage>
        <taxon>Bacteria</taxon>
        <taxon>Bacillati</taxon>
        <taxon>Bacillota</taxon>
        <taxon>Bacilli</taxon>
        <taxon>Bacillales</taxon>
        <taxon>Anoxybacillaceae</taxon>
        <taxon>Parageobacillus</taxon>
    </lineage>
</organism>
<keyword evidence="2" id="KW-1185">Reference proteome</keyword>
<dbReference type="AlphaFoldDB" id="A0AA89SU81"/>
<gene>
    <name evidence="1" type="ORF">HNR78_003158</name>
</gene>
<dbReference type="EMBL" id="JACICZ010000018">
    <property type="protein sequence ID" value="MBB3870255.1"/>
    <property type="molecule type" value="Genomic_DNA"/>
</dbReference>
<reference evidence="1 2" key="1">
    <citation type="submission" date="2020-08" db="EMBL/GenBank/DDBJ databases">
        <title>Genomic Encyclopedia of Type Strains, Phase IV (KMG-IV): sequencing the most valuable type-strain genomes for metagenomic binning, comparative biology and taxonomic classification.</title>
        <authorList>
            <person name="Goeker M."/>
        </authorList>
    </citation>
    <scope>NUCLEOTIDE SEQUENCE [LARGE SCALE GENOMIC DNA]</scope>
    <source>
        <strain evidence="1 2">DSM 14590</strain>
    </source>
</reference>
<comment type="caution">
    <text evidence="1">The sequence shown here is derived from an EMBL/GenBank/DDBJ whole genome shotgun (WGS) entry which is preliminary data.</text>
</comment>
<accession>A0AA89SU81</accession>
<protein>
    <submittedName>
        <fullName evidence="1">Uncharacterized protein</fullName>
    </submittedName>
</protein>
<evidence type="ECO:0000313" key="1">
    <source>
        <dbReference type="EMBL" id="MBB3870255.1"/>
    </source>
</evidence>